<reference evidence="2" key="2">
    <citation type="submission" date="2025-08" db="UniProtKB">
        <authorList>
            <consortium name="RefSeq"/>
        </authorList>
    </citation>
    <scope>IDENTIFICATION</scope>
    <source>
        <tissue evidence="2">Etiolated seedlings</tissue>
    </source>
</reference>
<dbReference type="PANTHER" id="PTHR34451">
    <property type="entry name" value="PHD FINGER FAMILY PROTEIN"/>
    <property type="match status" value="1"/>
</dbReference>
<accession>A0A1S2XYD9</accession>
<dbReference type="AlphaFoldDB" id="A0A1S2XYD9"/>
<evidence type="ECO:0000313" key="2">
    <source>
        <dbReference type="RefSeq" id="XP_004495617.1"/>
    </source>
</evidence>
<dbReference type="RefSeq" id="XP_004495617.1">
    <property type="nucleotide sequence ID" value="XM_004495560.3"/>
</dbReference>
<keyword evidence="1" id="KW-1185">Reference proteome</keyword>
<sequence length="267" mass="28930">MSLPPTKPSLSSTQSPEQMNAFPFVKGECCNCGIKDRWLLHNVVVRGVDRRICTSCVLRLHPSSFCPCCFEFYENPYSLTSATSAHRFVSCVKCSSLSHIQCLSSSPPPSSFLCPPCSQPKFTFFPVPEFPVDEKLAKIFLCACKIASASMKKQAAASTVRSDRAVKEAAIARKKAKEALEHCFTIERLRDSYDLANNNVVCKKEDFNDFGGGQGQGQPQSQNVALNNKIGSNGSSVVVNKFGANGNDGRIGNNGGRFGAALKTSVL</sequence>
<name>A0A1S2XYD9_CICAR</name>
<gene>
    <name evidence="2" type="primary">LOC101498257</name>
</gene>
<dbReference type="STRING" id="3827.A0A1S2XYD9"/>
<organism evidence="1 2">
    <name type="scientific">Cicer arietinum</name>
    <name type="common">Chickpea</name>
    <name type="synonym">Garbanzo</name>
    <dbReference type="NCBI Taxonomy" id="3827"/>
    <lineage>
        <taxon>Eukaryota</taxon>
        <taxon>Viridiplantae</taxon>
        <taxon>Streptophyta</taxon>
        <taxon>Embryophyta</taxon>
        <taxon>Tracheophyta</taxon>
        <taxon>Spermatophyta</taxon>
        <taxon>Magnoliopsida</taxon>
        <taxon>eudicotyledons</taxon>
        <taxon>Gunneridae</taxon>
        <taxon>Pentapetalae</taxon>
        <taxon>rosids</taxon>
        <taxon>fabids</taxon>
        <taxon>Fabales</taxon>
        <taxon>Fabaceae</taxon>
        <taxon>Papilionoideae</taxon>
        <taxon>50 kb inversion clade</taxon>
        <taxon>NPAAA clade</taxon>
        <taxon>Hologalegina</taxon>
        <taxon>IRL clade</taxon>
        <taxon>Cicereae</taxon>
        <taxon>Cicer</taxon>
    </lineage>
</organism>
<dbReference type="eggNOG" id="ENOG502S2BS">
    <property type="taxonomic scope" value="Eukaryota"/>
</dbReference>
<reference evidence="1" key="1">
    <citation type="journal article" date="2013" name="Nat. Biotechnol.">
        <title>Draft genome sequence of chickpea (Cicer arietinum) provides a resource for trait improvement.</title>
        <authorList>
            <person name="Varshney R.K."/>
            <person name="Song C."/>
            <person name="Saxena R.K."/>
            <person name="Azam S."/>
            <person name="Yu S."/>
            <person name="Sharpe A.G."/>
            <person name="Cannon S."/>
            <person name="Baek J."/>
            <person name="Rosen B.D."/>
            <person name="Tar'an B."/>
            <person name="Millan T."/>
            <person name="Zhang X."/>
            <person name="Ramsay L.D."/>
            <person name="Iwata A."/>
            <person name="Wang Y."/>
            <person name="Nelson W."/>
            <person name="Farmer A.D."/>
            <person name="Gaur P.M."/>
            <person name="Soderlund C."/>
            <person name="Penmetsa R.V."/>
            <person name="Xu C."/>
            <person name="Bharti A.K."/>
            <person name="He W."/>
            <person name="Winter P."/>
            <person name="Zhao S."/>
            <person name="Hane J.K."/>
            <person name="Carrasquilla-Garcia N."/>
            <person name="Condie J.A."/>
            <person name="Upadhyaya H.D."/>
            <person name="Luo M.C."/>
            <person name="Thudi M."/>
            <person name="Gowda C.L."/>
            <person name="Singh N.P."/>
            <person name="Lichtenzveig J."/>
            <person name="Gali K.K."/>
            <person name="Rubio J."/>
            <person name="Nadarajan N."/>
            <person name="Dolezel J."/>
            <person name="Bansal K.C."/>
            <person name="Xu X."/>
            <person name="Edwards D."/>
            <person name="Zhang G."/>
            <person name="Kahl G."/>
            <person name="Gil J."/>
            <person name="Singh K.B."/>
            <person name="Datta S.K."/>
            <person name="Jackson S.A."/>
            <person name="Wang J."/>
            <person name="Cook D.R."/>
        </authorList>
    </citation>
    <scope>NUCLEOTIDE SEQUENCE [LARGE SCALE GENOMIC DNA]</scope>
    <source>
        <strain evidence="1">cv. CDC Frontier</strain>
    </source>
</reference>
<protein>
    <submittedName>
        <fullName evidence="2">Uncharacterized protein LOC101498257</fullName>
    </submittedName>
</protein>
<dbReference type="PaxDb" id="3827-XP_004495617.1"/>
<dbReference type="PANTHER" id="PTHR34451:SF15">
    <property type="entry name" value="PHD-TYPE DOMAIN-CONTAINING PROTEIN"/>
    <property type="match status" value="1"/>
</dbReference>
<dbReference type="GeneID" id="101498257"/>
<dbReference type="Proteomes" id="UP000087171">
    <property type="component" value="Chromosome Ca4"/>
</dbReference>
<evidence type="ECO:0000313" key="1">
    <source>
        <dbReference type="Proteomes" id="UP000087171"/>
    </source>
</evidence>
<proteinExistence type="predicted"/>
<dbReference type="OrthoDB" id="692041at2759"/>
<dbReference type="KEGG" id="cam:101498257"/>